<dbReference type="RefSeq" id="YP_009815639.1">
    <property type="nucleotide sequence ID" value="NC_048097.1"/>
</dbReference>
<protein>
    <submittedName>
        <fullName evidence="1">Uncharacterized protein</fullName>
    </submittedName>
</protein>
<name>A0A3G2KJH1_9CAUD</name>
<keyword evidence="2" id="KW-1185">Reference proteome</keyword>
<gene>
    <name evidence="1" type="primary">21</name>
    <name evidence="1" type="ORF">PBI_YANG_21</name>
</gene>
<dbReference type="KEGG" id="vg:55006867"/>
<evidence type="ECO:0000313" key="1">
    <source>
        <dbReference type="EMBL" id="AYN59107.1"/>
    </source>
</evidence>
<accession>A0A3G2KJH1</accession>
<dbReference type="EMBL" id="MH834629">
    <property type="protein sequence ID" value="AYN59107.1"/>
    <property type="molecule type" value="Genomic_DNA"/>
</dbReference>
<sequence length="113" mass="12122">MADTDLLKYARARDDQDFVWRVAAAVLLEARYKYEANPPMSLEAHKLMDWALDAPLQAPPLMVAFVAADAAVAEGIVVDNGAVITSGASDAAIKTAVGSSWETVARQMFLPEA</sequence>
<reference evidence="2" key="1">
    <citation type="submission" date="2018-09" db="EMBL/GenBank/DDBJ databases">
        <authorList>
            <person name="Rimple P.A."/>
            <person name="Stoner T.H."/>
            <person name="Garlena R.A."/>
            <person name="Russell D.A."/>
            <person name="Pope W.H."/>
            <person name="Jacobs-Sera D."/>
            <person name="Hatfull G.F."/>
        </authorList>
    </citation>
    <scope>NUCLEOTIDE SEQUENCE [LARGE SCALE GENOMIC DNA]</scope>
</reference>
<dbReference type="GeneID" id="55006867"/>
<evidence type="ECO:0000313" key="2">
    <source>
        <dbReference type="Proteomes" id="UP000273593"/>
    </source>
</evidence>
<organism evidence="1 2">
    <name type="scientific">Arthrobacter phage Yang</name>
    <dbReference type="NCBI Taxonomy" id="2419970"/>
    <lineage>
        <taxon>Viruses</taxon>
        <taxon>Duplodnaviria</taxon>
        <taxon>Heunggongvirae</taxon>
        <taxon>Uroviricota</taxon>
        <taxon>Caudoviricetes</taxon>
        <taxon>Casidaviridae</taxon>
        <taxon>Yangvirus</taxon>
        <taxon>Yangvirus yang</taxon>
        <taxon>Arthobacter virus Yang</taxon>
    </lineage>
</organism>
<dbReference type="Proteomes" id="UP000273593">
    <property type="component" value="Segment"/>
</dbReference>
<proteinExistence type="predicted"/>